<dbReference type="GO" id="GO:0030134">
    <property type="term" value="C:COPII-coated ER to Golgi transport vesicle"/>
    <property type="evidence" value="ECO:0007669"/>
    <property type="project" value="TreeGrafter"/>
</dbReference>
<dbReference type="PANTHER" id="PTHR10984:SF30">
    <property type="entry name" value="ENDOPLASMIC RETICULUM-GOLGI INTERMEDIATE COMPARTMENT PROTEIN 2"/>
    <property type="match status" value="1"/>
</dbReference>
<dbReference type="OrthoDB" id="5541786at2759"/>
<comment type="caution">
    <text evidence="9">The sequence shown here is derived from an EMBL/GenBank/DDBJ whole genome shotgun (WGS) entry which is preliminary data.</text>
</comment>
<evidence type="ECO:0000256" key="5">
    <source>
        <dbReference type="ARBA" id="ARBA00023136"/>
    </source>
</evidence>
<evidence type="ECO:0000256" key="3">
    <source>
        <dbReference type="ARBA" id="ARBA00022692"/>
    </source>
</evidence>
<dbReference type="PANTHER" id="PTHR10984">
    <property type="entry name" value="ENDOPLASMIC RETICULUM-GOLGI INTERMEDIATE COMPARTMENT PROTEIN"/>
    <property type="match status" value="1"/>
</dbReference>
<evidence type="ECO:0000256" key="6">
    <source>
        <dbReference type="SAM" id="Phobius"/>
    </source>
</evidence>
<dbReference type="GO" id="GO:0033116">
    <property type="term" value="C:endoplasmic reticulum-Golgi intermediate compartment membrane"/>
    <property type="evidence" value="ECO:0007669"/>
    <property type="project" value="UniProtKB-SubCell"/>
</dbReference>
<dbReference type="STRING" id="6832.A0A553P378"/>
<feature type="domain" description="Endoplasmic reticulum vesicle transporter C-terminal" evidence="7">
    <location>
        <begin position="167"/>
        <end position="336"/>
    </location>
</feature>
<evidence type="ECO:0000313" key="9">
    <source>
        <dbReference type="EMBL" id="TRY72158.1"/>
    </source>
</evidence>
<feature type="transmembrane region" description="Helical" evidence="6">
    <location>
        <begin position="36"/>
        <end position="58"/>
    </location>
</feature>
<dbReference type="AlphaFoldDB" id="A0A553P378"/>
<gene>
    <name evidence="9" type="ORF">TCAL_00252</name>
</gene>
<organism evidence="9 10">
    <name type="scientific">Tigriopus californicus</name>
    <name type="common">Marine copepod</name>
    <dbReference type="NCBI Taxonomy" id="6832"/>
    <lineage>
        <taxon>Eukaryota</taxon>
        <taxon>Metazoa</taxon>
        <taxon>Ecdysozoa</taxon>
        <taxon>Arthropoda</taxon>
        <taxon>Crustacea</taxon>
        <taxon>Multicrustacea</taxon>
        <taxon>Hexanauplia</taxon>
        <taxon>Copepoda</taxon>
        <taxon>Harpacticoida</taxon>
        <taxon>Harpacticidae</taxon>
        <taxon>Tigriopus</taxon>
    </lineage>
</organism>
<dbReference type="InterPro" id="IPR012936">
    <property type="entry name" value="Erv_C"/>
</dbReference>
<accession>A0A553P378</accession>
<evidence type="ECO:0008006" key="11">
    <source>
        <dbReference type="Google" id="ProtNLM"/>
    </source>
</evidence>
<dbReference type="OMA" id="MTNHYLR"/>
<feature type="domain" description="Endoplasmic reticulum vesicle transporter N-terminal" evidence="8">
    <location>
        <begin position="16"/>
        <end position="102"/>
    </location>
</feature>
<comment type="subcellular location">
    <subcellularLocation>
        <location evidence="1">Endoplasmic reticulum-Golgi intermediate compartment membrane</location>
        <topology evidence="1">Multi-pass membrane protein</topology>
    </subcellularLocation>
</comment>
<evidence type="ECO:0000313" key="10">
    <source>
        <dbReference type="Proteomes" id="UP000318571"/>
    </source>
</evidence>
<keyword evidence="5 6" id="KW-0472">Membrane</keyword>
<protein>
    <recommendedName>
        <fullName evidence="11">Endoplasmic reticulum vesicle transporter C-terminal domain-containing protein</fullName>
    </recommendedName>
</protein>
<keyword evidence="4 6" id="KW-1133">Transmembrane helix</keyword>
<evidence type="ECO:0000259" key="8">
    <source>
        <dbReference type="Pfam" id="PF13850"/>
    </source>
</evidence>
<comment type="similarity">
    <text evidence="2">Belongs to the ERGIC family.</text>
</comment>
<dbReference type="InterPro" id="IPR045888">
    <property type="entry name" value="Erv"/>
</dbReference>
<dbReference type="GO" id="GO:0006890">
    <property type="term" value="P:retrograde vesicle-mediated transport, Golgi to endoplasmic reticulum"/>
    <property type="evidence" value="ECO:0007669"/>
    <property type="project" value="TreeGrafter"/>
</dbReference>
<dbReference type="GO" id="GO:0006888">
    <property type="term" value="P:endoplasmic reticulum to Golgi vesicle-mediated transport"/>
    <property type="evidence" value="ECO:0007669"/>
    <property type="project" value="TreeGrafter"/>
</dbReference>
<evidence type="ECO:0000256" key="1">
    <source>
        <dbReference type="ARBA" id="ARBA00004457"/>
    </source>
</evidence>
<evidence type="ECO:0000256" key="4">
    <source>
        <dbReference type="ARBA" id="ARBA00022989"/>
    </source>
</evidence>
<dbReference type="Proteomes" id="UP000318571">
    <property type="component" value="Chromosome 7"/>
</dbReference>
<name>A0A553P378_TIGCA</name>
<evidence type="ECO:0000259" key="7">
    <source>
        <dbReference type="Pfam" id="PF07970"/>
    </source>
</evidence>
<keyword evidence="3 6" id="KW-0812">Transmembrane</keyword>
<dbReference type="Pfam" id="PF07970">
    <property type="entry name" value="COPIIcoated_ERV"/>
    <property type="match status" value="1"/>
</dbReference>
<keyword evidence="10" id="KW-1185">Reference proteome</keyword>
<dbReference type="Pfam" id="PF13850">
    <property type="entry name" value="ERGIC_N"/>
    <property type="match status" value="1"/>
</dbReference>
<dbReference type="InterPro" id="IPR039542">
    <property type="entry name" value="Erv_N"/>
</dbReference>
<evidence type="ECO:0000256" key="2">
    <source>
        <dbReference type="ARBA" id="ARBA00005648"/>
    </source>
</evidence>
<dbReference type="GO" id="GO:0005783">
    <property type="term" value="C:endoplasmic reticulum"/>
    <property type="evidence" value="ECO:0007669"/>
    <property type="project" value="TreeGrafter"/>
</dbReference>
<dbReference type="EMBL" id="VCGU01000008">
    <property type="protein sequence ID" value="TRY72158.1"/>
    <property type="molecule type" value="Genomic_DNA"/>
</dbReference>
<reference evidence="9 10" key="1">
    <citation type="journal article" date="2018" name="Nat. Ecol. Evol.">
        <title>Genomic signatures of mitonuclear coevolution across populations of Tigriopus californicus.</title>
        <authorList>
            <person name="Barreto F.S."/>
            <person name="Watson E.T."/>
            <person name="Lima T.G."/>
            <person name="Willett C.S."/>
            <person name="Edmands S."/>
            <person name="Li W."/>
            <person name="Burton R.S."/>
        </authorList>
    </citation>
    <scope>NUCLEOTIDE SEQUENCE [LARGE SCALE GENOMIC DNA]</scope>
    <source>
        <strain evidence="9 10">San Diego</strain>
    </source>
</reference>
<sequence length="399" mass="45040">MVLRQRKNTNIQKVVQELDAFPKVPETFVEQTTSGASISVVTFLLVTSLLWSELAYFWNPGFRFKFTPDSDFESKLTINVDMTVAMPCDMIGADILDSTNQNTFSFGRLKEEPTWFELDHLQRNHFEAIQTFNEYLREGSHSIQDVLWKSGQSTFFGEIPPRRSTPEEPHDACRVHGSLSLNKVAGNFHITAGKSVPLMGGHAHLTAFMGPQDYNFSHRIDKFSFGSPHGGVIQPLEGDEKIADKNMMNFQYFIQVIPTEVQMVSGFTYPTYQYSVKEQLRPIDHTTGSHGVSGIYFKYDVNALKVLVIQDREPLWQFLVRLCAGIGGLVATSQMVCGLIQALVRFYCCPDIPEKKQSNVSGMKTVDLIPPQERVAPGAERHHPHAVTLDQVQKLIHDQ</sequence>
<proteinExistence type="inferred from homology"/>